<name>A0A9N9BCT0_9GLOM</name>
<accession>A0A9N9BCT0</accession>
<sequence>MICFSRVLRCYSDRSSTKGLINFEIQKHFFTTNSVFMKENNEKELPVGVPAFVSSEMLPAINLKEIYEKNEAKIEEIYKKNEAKIEEIYKKNEAKIEEIYKKNEAKILKLTKENNKKEAVLQAKILKLSKEFKPVCNEPIDKLLHKLCVQEDFKKCLKETCKLNKVHINAVTKCIEGLYHTASKSLHGREGNEIIISAKDWVANEAIALGLFFKYYNIPFVYWDEMGESRDFPYEIAVD</sequence>
<keyword evidence="2" id="KW-1185">Reference proteome</keyword>
<evidence type="ECO:0000313" key="1">
    <source>
        <dbReference type="EMBL" id="CAG8563784.1"/>
    </source>
</evidence>
<dbReference type="Proteomes" id="UP000789706">
    <property type="component" value="Unassembled WGS sequence"/>
</dbReference>
<evidence type="ECO:0000313" key="2">
    <source>
        <dbReference type="Proteomes" id="UP000789706"/>
    </source>
</evidence>
<comment type="caution">
    <text evidence="1">The sequence shown here is derived from an EMBL/GenBank/DDBJ whole genome shotgun (WGS) entry which is preliminary data.</text>
</comment>
<dbReference type="EMBL" id="CAJVPK010000986">
    <property type="protein sequence ID" value="CAG8563784.1"/>
    <property type="molecule type" value="Genomic_DNA"/>
</dbReference>
<protein>
    <submittedName>
        <fullName evidence="1">4291_t:CDS:1</fullName>
    </submittedName>
</protein>
<dbReference type="OrthoDB" id="2437540at2759"/>
<reference evidence="1" key="1">
    <citation type="submission" date="2021-06" db="EMBL/GenBank/DDBJ databases">
        <authorList>
            <person name="Kallberg Y."/>
            <person name="Tangrot J."/>
            <person name="Rosling A."/>
        </authorList>
    </citation>
    <scope>NUCLEOTIDE SEQUENCE</scope>
    <source>
        <strain evidence="1">AZ414A</strain>
    </source>
</reference>
<dbReference type="AlphaFoldDB" id="A0A9N9BCT0"/>
<gene>
    <name evidence="1" type="ORF">DEBURN_LOCUS7721</name>
</gene>
<organism evidence="1 2">
    <name type="scientific">Diversispora eburnea</name>
    <dbReference type="NCBI Taxonomy" id="1213867"/>
    <lineage>
        <taxon>Eukaryota</taxon>
        <taxon>Fungi</taxon>
        <taxon>Fungi incertae sedis</taxon>
        <taxon>Mucoromycota</taxon>
        <taxon>Glomeromycotina</taxon>
        <taxon>Glomeromycetes</taxon>
        <taxon>Diversisporales</taxon>
        <taxon>Diversisporaceae</taxon>
        <taxon>Diversispora</taxon>
    </lineage>
</organism>
<proteinExistence type="predicted"/>